<dbReference type="InterPro" id="IPR003439">
    <property type="entry name" value="ABC_transporter-like_ATP-bd"/>
</dbReference>
<feature type="domain" description="ABC transporter" evidence="8">
    <location>
        <begin position="4"/>
        <end position="254"/>
    </location>
</feature>
<dbReference type="PROSITE" id="PS50893">
    <property type="entry name" value="ABC_TRANSPORTER_2"/>
    <property type="match status" value="1"/>
</dbReference>
<comment type="caution">
    <text evidence="9">The sequence shown here is derived from an EMBL/GenBank/DDBJ whole genome shotgun (WGS) entry which is preliminary data.</text>
</comment>
<organism evidence="9 10">
    <name type="scientific">Microvirga aerilata</name>
    <dbReference type="NCBI Taxonomy" id="670292"/>
    <lineage>
        <taxon>Bacteria</taxon>
        <taxon>Pseudomonadati</taxon>
        <taxon>Pseudomonadota</taxon>
        <taxon>Alphaproteobacteria</taxon>
        <taxon>Hyphomicrobiales</taxon>
        <taxon>Methylobacteriaceae</taxon>
        <taxon>Microvirga</taxon>
    </lineage>
</organism>
<dbReference type="GO" id="GO:0016887">
    <property type="term" value="F:ATP hydrolysis activity"/>
    <property type="evidence" value="ECO:0007669"/>
    <property type="project" value="InterPro"/>
</dbReference>
<dbReference type="CDD" id="cd03257">
    <property type="entry name" value="ABC_NikE_OppD_transporters"/>
    <property type="match status" value="1"/>
</dbReference>
<proteinExistence type="inferred from homology"/>
<dbReference type="InterPro" id="IPR050388">
    <property type="entry name" value="ABC_Ni/Peptide_Import"/>
</dbReference>
<dbReference type="GO" id="GO:0015833">
    <property type="term" value="P:peptide transport"/>
    <property type="evidence" value="ECO:0007669"/>
    <property type="project" value="InterPro"/>
</dbReference>
<dbReference type="GO" id="GO:0005886">
    <property type="term" value="C:plasma membrane"/>
    <property type="evidence" value="ECO:0007669"/>
    <property type="project" value="UniProtKB-SubCell"/>
</dbReference>
<evidence type="ECO:0000256" key="5">
    <source>
        <dbReference type="ARBA" id="ARBA00022741"/>
    </source>
</evidence>
<keyword evidence="4" id="KW-1003">Cell membrane</keyword>
<protein>
    <submittedName>
        <fullName evidence="9">ABC transporter ATP-binding protein</fullName>
    </submittedName>
</protein>
<dbReference type="InterPro" id="IPR013563">
    <property type="entry name" value="Oligopep_ABC_C"/>
</dbReference>
<dbReference type="Proteomes" id="UP000605848">
    <property type="component" value="Unassembled WGS sequence"/>
</dbReference>
<keyword evidence="7" id="KW-0472">Membrane</keyword>
<keyword evidence="6 9" id="KW-0067">ATP-binding</keyword>
<dbReference type="AlphaFoldDB" id="A0A936Z5W1"/>
<keyword evidence="5" id="KW-0547">Nucleotide-binding</keyword>
<reference evidence="9" key="1">
    <citation type="submission" date="2021-01" db="EMBL/GenBank/DDBJ databases">
        <title>Microvirga sp.</title>
        <authorList>
            <person name="Kim M.K."/>
        </authorList>
    </citation>
    <scope>NUCLEOTIDE SEQUENCE</scope>
    <source>
        <strain evidence="9">5420S-16</strain>
    </source>
</reference>
<dbReference type="PANTHER" id="PTHR43297">
    <property type="entry name" value="OLIGOPEPTIDE TRANSPORT ATP-BINDING PROTEIN APPD"/>
    <property type="match status" value="1"/>
</dbReference>
<dbReference type="PANTHER" id="PTHR43297:SF2">
    <property type="entry name" value="DIPEPTIDE TRANSPORT ATP-BINDING PROTEIN DPPD"/>
    <property type="match status" value="1"/>
</dbReference>
<dbReference type="SMART" id="SM00382">
    <property type="entry name" value="AAA"/>
    <property type="match status" value="1"/>
</dbReference>
<evidence type="ECO:0000256" key="2">
    <source>
        <dbReference type="ARBA" id="ARBA00005417"/>
    </source>
</evidence>
<dbReference type="SUPFAM" id="SSF52540">
    <property type="entry name" value="P-loop containing nucleoside triphosphate hydrolases"/>
    <property type="match status" value="1"/>
</dbReference>
<evidence type="ECO:0000313" key="10">
    <source>
        <dbReference type="Proteomes" id="UP000605848"/>
    </source>
</evidence>
<evidence type="ECO:0000256" key="4">
    <source>
        <dbReference type="ARBA" id="ARBA00022475"/>
    </source>
</evidence>
<accession>A0A936Z5W1</accession>
<evidence type="ECO:0000256" key="1">
    <source>
        <dbReference type="ARBA" id="ARBA00004417"/>
    </source>
</evidence>
<gene>
    <name evidence="9" type="ORF">JKG68_05570</name>
</gene>
<dbReference type="RefSeq" id="WP_202056751.1">
    <property type="nucleotide sequence ID" value="NZ_JAEQMY010000005.1"/>
</dbReference>
<comment type="similarity">
    <text evidence="2">Belongs to the ABC transporter superfamily.</text>
</comment>
<evidence type="ECO:0000256" key="6">
    <source>
        <dbReference type="ARBA" id="ARBA00022840"/>
    </source>
</evidence>
<dbReference type="InterPro" id="IPR027417">
    <property type="entry name" value="P-loop_NTPase"/>
</dbReference>
<dbReference type="EMBL" id="JAEQMY010000005">
    <property type="protein sequence ID" value="MBL0403428.1"/>
    <property type="molecule type" value="Genomic_DNA"/>
</dbReference>
<sequence>MALVEIENLSVEFPTQGGIMRAVDGVSLKLEEGEVLGVVGESGSGKSVTMLALMGLIPFPGRVRADKLAFNGRDLLTISDKDRRKLTGKDVAMIFQEPTTSLNPSFTVGFQLTETLRLHEGMDRKAAERRAVELLGQVGIPSPESRLSAYPHQLSGGMNQRVMIAMAIACNPKLLIADEPTTALDVTIQAQILDLLISLQKERNMGLVMITHNMGVVADTAQRVMVMYAGQIMEERSAADLFASPQHPYTAALLAALPERSEGGRLATIPGVVPGLYDRPKGCLFSPRCAYATEHSRTVRPALKPWAGGHIRCHYPLGDPNRSAAINHDHPVGTEAAS</sequence>
<dbReference type="Pfam" id="PF00005">
    <property type="entry name" value="ABC_tran"/>
    <property type="match status" value="1"/>
</dbReference>
<evidence type="ECO:0000256" key="3">
    <source>
        <dbReference type="ARBA" id="ARBA00022448"/>
    </source>
</evidence>
<evidence type="ECO:0000259" key="8">
    <source>
        <dbReference type="PROSITE" id="PS50893"/>
    </source>
</evidence>
<dbReference type="GO" id="GO:0005524">
    <property type="term" value="F:ATP binding"/>
    <property type="evidence" value="ECO:0007669"/>
    <property type="project" value="UniProtKB-KW"/>
</dbReference>
<evidence type="ECO:0000313" key="9">
    <source>
        <dbReference type="EMBL" id="MBL0403428.1"/>
    </source>
</evidence>
<dbReference type="FunFam" id="3.40.50.300:FF:000016">
    <property type="entry name" value="Oligopeptide ABC transporter ATP-binding component"/>
    <property type="match status" value="1"/>
</dbReference>
<keyword evidence="10" id="KW-1185">Reference proteome</keyword>
<dbReference type="Gene3D" id="3.40.50.300">
    <property type="entry name" value="P-loop containing nucleotide triphosphate hydrolases"/>
    <property type="match status" value="1"/>
</dbReference>
<name>A0A936Z5W1_9HYPH</name>
<dbReference type="Pfam" id="PF08352">
    <property type="entry name" value="oligo_HPY"/>
    <property type="match status" value="1"/>
</dbReference>
<comment type="subcellular location">
    <subcellularLocation>
        <location evidence="1">Cell inner membrane</location>
        <topology evidence="1">Peripheral membrane protein</topology>
    </subcellularLocation>
</comment>
<dbReference type="InterPro" id="IPR003593">
    <property type="entry name" value="AAA+_ATPase"/>
</dbReference>
<keyword evidence="3" id="KW-0813">Transport</keyword>
<evidence type="ECO:0000256" key="7">
    <source>
        <dbReference type="ARBA" id="ARBA00023136"/>
    </source>
</evidence>
<dbReference type="GO" id="GO:0055085">
    <property type="term" value="P:transmembrane transport"/>
    <property type="evidence" value="ECO:0007669"/>
    <property type="project" value="UniProtKB-ARBA"/>
</dbReference>